<feature type="region of interest" description="Disordered" evidence="3">
    <location>
        <begin position="488"/>
        <end position="513"/>
    </location>
</feature>
<dbReference type="GO" id="GO:0005886">
    <property type="term" value="C:plasma membrane"/>
    <property type="evidence" value="ECO:0007669"/>
    <property type="project" value="UniProtKB-SubCell"/>
</dbReference>
<dbReference type="NCBIfam" id="TIGR01845">
    <property type="entry name" value="outer_NodT"/>
    <property type="match status" value="1"/>
</dbReference>
<comment type="caution">
    <text evidence="4">The sequence shown here is derived from an EMBL/GenBank/DDBJ whole genome shotgun (WGS) entry which is preliminary data.</text>
</comment>
<gene>
    <name evidence="4" type="ORF">SAMN05216550_107131</name>
</gene>
<dbReference type="EMBL" id="FNZM01000007">
    <property type="protein sequence ID" value="SEJ67752.1"/>
    <property type="molecule type" value="Genomic_DNA"/>
</dbReference>
<dbReference type="GO" id="GO:0015562">
    <property type="term" value="F:efflux transmembrane transporter activity"/>
    <property type="evidence" value="ECO:0007669"/>
    <property type="project" value="InterPro"/>
</dbReference>
<protein>
    <submittedName>
        <fullName evidence="4">Outer membrane protein, multidrug efflux system</fullName>
    </submittedName>
</protein>
<keyword evidence="2" id="KW-0812">Transmembrane</keyword>
<sequence>MRASAHGPVPAPKHAPIVARRLVPLLALALNACLLGPDYVRPNVEVPATYRFASGEMLEVADTVWWEQFQEPVLDQLIATALERNRDVKIAAARIDEFAAQVQITRSAFFPQVGAGFTASRQRVSQIGGLPLQPGIDPVYNAFSPTLSATLNLDVFGRTRRLTEAARADLAATEEGRRETILTLVAAVAGSYINLRSLDRQLEIAQATAASRADSVRVFTLRFSHGVVSQMELAQSQSEYEAAQATIPVIEMQIGQQEDALSVLLAQNPGPIPRGRELRAIALPAVPAGVPSDLLSRRPDLLAAEQNLIAENARIGAARALYFPDLSVSGMIGSASAVFSSLLTGPAYIWSVGGAIAQPLFTGGNITGQVHLAEAREQEALYTYLDTVQKALQQVEDALIALQKSQGELVAQGRQVDALAVYARLARKRYDAGYTSYIEVLDAERSLFNAQLTHTQTESAVLTYYVSLYKAMGGGWVTHAERMTMPAPASGASATEAAQTQAGAPALAGAASR</sequence>
<dbReference type="RefSeq" id="WP_074983553.1">
    <property type="nucleotide sequence ID" value="NZ_CADFGN010000008.1"/>
</dbReference>
<dbReference type="Proteomes" id="UP000183529">
    <property type="component" value="Unassembled WGS sequence"/>
</dbReference>
<dbReference type="AlphaFoldDB" id="A0AAQ1JU67"/>
<evidence type="ECO:0000313" key="4">
    <source>
        <dbReference type="EMBL" id="SEJ67752.1"/>
    </source>
</evidence>
<keyword evidence="2" id="KW-0564">Palmitate</keyword>
<dbReference type="PANTHER" id="PTHR30203">
    <property type="entry name" value="OUTER MEMBRANE CATION EFFLUX PROTEIN"/>
    <property type="match status" value="1"/>
</dbReference>
<keyword evidence="2" id="KW-0449">Lipoprotein</keyword>
<dbReference type="Pfam" id="PF02321">
    <property type="entry name" value="OEP"/>
    <property type="match status" value="2"/>
</dbReference>
<dbReference type="SUPFAM" id="SSF56954">
    <property type="entry name" value="Outer membrane efflux proteins (OEP)"/>
    <property type="match status" value="1"/>
</dbReference>
<keyword evidence="2" id="KW-1134">Transmembrane beta strand</keyword>
<proteinExistence type="inferred from homology"/>
<reference evidence="4 5" key="1">
    <citation type="submission" date="2016-10" db="EMBL/GenBank/DDBJ databases">
        <authorList>
            <person name="Varghese N."/>
            <person name="Submissions S."/>
        </authorList>
    </citation>
    <scope>NUCLEOTIDE SEQUENCE [LARGE SCALE GENOMIC DNA]</scope>
    <source>
        <strain evidence="4 5">LMG 22274</strain>
    </source>
</reference>
<evidence type="ECO:0000313" key="5">
    <source>
        <dbReference type="Proteomes" id="UP000183529"/>
    </source>
</evidence>
<evidence type="ECO:0000256" key="3">
    <source>
        <dbReference type="SAM" id="MobiDB-lite"/>
    </source>
</evidence>
<accession>A0AAQ1JU67</accession>
<keyword evidence="2" id="KW-0472">Membrane</keyword>
<dbReference type="PANTHER" id="PTHR30203:SF33">
    <property type="entry name" value="BLR4455 PROTEIN"/>
    <property type="match status" value="1"/>
</dbReference>
<evidence type="ECO:0000256" key="1">
    <source>
        <dbReference type="ARBA" id="ARBA00007613"/>
    </source>
</evidence>
<name>A0AAQ1JU67_9BURK</name>
<dbReference type="InterPro" id="IPR003423">
    <property type="entry name" value="OMP_efflux"/>
</dbReference>
<comment type="subcellular location">
    <subcellularLocation>
        <location evidence="2">Cell membrane</location>
        <topology evidence="2">Lipid-anchor</topology>
    </subcellularLocation>
</comment>
<comment type="similarity">
    <text evidence="1 2">Belongs to the outer membrane factor (OMF) (TC 1.B.17) family.</text>
</comment>
<dbReference type="Gene3D" id="1.20.1600.10">
    <property type="entry name" value="Outer membrane efflux proteins (OEP)"/>
    <property type="match status" value="1"/>
</dbReference>
<organism evidence="4 5">
    <name type="scientific">Paraburkholderia tropica</name>
    <dbReference type="NCBI Taxonomy" id="92647"/>
    <lineage>
        <taxon>Bacteria</taxon>
        <taxon>Pseudomonadati</taxon>
        <taxon>Pseudomonadota</taxon>
        <taxon>Betaproteobacteria</taxon>
        <taxon>Burkholderiales</taxon>
        <taxon>Burkholderiaceae</taxon>
        <taxon>Paraburkholderia</taxon>
    </lineage>
</organism>
<dbReference type="Gene3D" id="2.20.200.10">
    <property type="entry name" value="Outer membrane efflux proteins (OEP)"/>
    <property type="match status" value="1"/>
</dbReference>
<evidence type="ECO:0000256" key="2">
    <source>
        <dbReference type="RuleBase" id="RU362097"/>
    </source>
</evidence>
<dbReference type="InterPro" id="IPR010131">
    <property type="entry name" value="MdtP/NodT-like"/>
</dbReference>